<name>A0AAD9W5U4_PHOAM</name>
<keyword evidence="2" id="KW-0560">Oxidoreductase</keyword>
<dbReference type="InterPro" id="IPR020831">
    <property type="entry name" value="GlycerAld/Erythrose_P_DH"/>
</dbReference>
<gene>
    <name evidence="5" type="ORF">N8I77_005686</name>
</gene>
<dbReference type="EMBL" id="JAUJFL010000003">
    <property type="protein sequence ID" value="KAK2606970.1"/>
    <property type="molecule type" value="Genomic_DNA"/>
</dbReference>
<dbReference type="Gene3D" id="3.40.50.720">
    <property type="entry name" value="NAD(P)-binding Rossmann-like Domain"/>
    <property type="match status" value="1"/>
</dbReference>
<dbReference type="InterPro" id="IPR020828">
    <property type="entry name" value="GlycerAld_3-P_DH_NAD(P)-bd"/>
</dbReference>
<evidence type="ECO:0000259" key="4">
    <source>
        <dbReference type="SMART" id="SM00846"/>
    </source>
</evidence>
<dbReference type="PANTHER" id="PTHR10836">
    <property type="entry name" value="GLYCERALDEHYDE 3-PHOSPHATE DEHYDROGENASE"/>
    <property type="match status" value="1"/>
</dbReference>
<dbReference type="AlphaFoldDB" id="A0AAD9W5U4"/>
<dbReference type="PANTHER" id="PTHR10836:SF136">
    <property type="entry name" value="DEHYDROGENASE, PUTATIVE-RELATED"/>
    <property type="match status" value="1"/>
</dbReference>
<protein>
    <recommendedName>
        <fullName evidence="4">Glyceraldehyde 3-phosphate dehydrogenase NAD(P) binding domain-containing protein</fullName>
    </recommendedName>
</protein>
<feature type="region of interest" description="Disordered" evidence="3">
    <location>
        <begin position="1"/>
        <end position="22"/>
    </location>
</feature>
<evidence type="ECO:0000256" key="3">
    <source>
        <dbReference type="SAM" id="MobiDB-lite"/>
    </source>
</evidence>
<evidence type="ECO:0000313" key="6">
    <source>
        <dbReference type="Proteomes" id="UP001265746"/>
    </source>
</evidence>
<dbReference type="GO" id="GO:0005829">
    <property type="term" value="C:cytosol"/>
    <property type="evidence" value="ECO:0007669"/>
    <property type="project" value="TreeGrafter"/>
</dbReference>
<organism evidence="5 6">
    <name type="scientific">Phomopsis amygdali</name>
    <name type="common">Fusicoccum amygdali</name>
    <dbReference type="NCBI Taxonomy" id="1214568"/>
    <lineage>
        <taxon>Eukaryota</taxon>
        <taxon>Fungi</taxon>
        <taxon>Dikarya</taxon>
        <taxon>Ascomycota</taxon>
        <taxon>Pezizomycotina</taxon>
        <taxon>Sordariomycetes</taxon>
        <taxon>Sordariomycetidae</taxon>
        <taxon>Diaporthales</taxon>
        <taxon>Diaporthaceae</taxon>
        <taxon>Diaporthe</taxon>
    </lineage>
</organism>
<dbReference type="Pfam" id="PF00044">
    <property type="entry name" value="Gp_dh_N"/>
    <property type="match status" value="1"/>
</dbReference>
<sequence>MDEFPGDNPDNIPEDEDHFDLPRSPAKVLDELGHTFRVGINGFGSLGRAVFCKALNRPHIEIVAVNDPHVDAMKAAYLLQKELAEGRIGRGGLEIHAETPDILRLRDSTMGKTKTVLFSSESDPSIKWQDPQRRVLHIIECSGKFTTVEQASAHIHTAYHTANDDARGALKVLIATATTDAPRFYPGINLRDYRVEQSIFACAPPGGDTGTINDDAWEYASHVLDLLSLALARDGAAASFSVMQEEGNQGEVLPGGESLFVNCLRHNLTFFLPPNFRSDWFGGEVEMGNSEFMYIWYPCTCCRRL</sequence>
<comment type="similarity">
    <text evidence="1">Belongs to the glyceraldehyde-3-phosphate dehydrogenase family.</text>
</comment>
<evidence type="ECO:0000256" key="1">
    <source>
        <dbReference type="ARBA" id="ARBA00007406"/>
    </source>
</evidence>
<dbReference type="GO" id="GO:0004365">
    <property type="term" value="F:glyceraldehyde-3-phosphate dehydrogenase (NAD+) (phosphorylating) activity"/>
    <property type="evidence" value="ECO:0007669"/>
    <property type="project" value="TreeGrafter"/>
</dbReference>
<dbReference type="InterPro" id="IPR036291">
    <property type="entry name" value="NAD(P)-bd_dom_sf"/>
</dbReference>
<proteinExistence type="inferred from homology"/>
<keyword evidence="6" id="KW-1185">Reference proteome</keyword>
<dbReference type="GO" id="GO:0051287">
    <property type="term" value="F:NAD binding"/>
    <property type="evidence" value="ECO:0007669"/>
    <property type="project" value="InterPro"/>
</dbReference>
<dbReference type="SUPFAM" id="SSF51735">
    <property type="entry name" value="NAD(P)-binding Rossmann-fold domains"/>
    <property type="match status" value="1"/>
</dbReference>
<evidence type="ECO:0000256" key="2">
    <source>
        <dbReference type="ARBA" id="ARBA00023002"/>
    </source>
</evidence>
<evidence type="ECO:0000313" key="5">
    <source>
        <dbReference type="EMBL" id="KAK2606970.1"/>
    </source>
</evidence>
<reference evidence="5" key="1">
    <citation type="submission" date="2023-06" db="EMBL/GenBank/DDBJ databases">
        <authorList>
            <person name="Noh H."/>
        </authorList>
    </citation>
    <scope>NUCLEOTIDE SEQUENCE</scope>
    <source>
        <strain evidence="5">DUCC20226</strain>
    </source>
</reference>
<dbReference type="GO" id="GO:0006096">
    <property type="term" value="P:glycolytic process"/>
    <property type="evidence" value="ECO:0007669"/>
    <property type="project" value="TreeGrafter"/>
</dbReference>
<dbReference type="SMART" id="SM00846">
    <property type="entry name" value="Gp_dh_N"/>
    <property type="match status" value="1"/>
</dbReference>
<feature type="domain" description="Glyceraldehyde 3-phosphate dehydrogenase NAD(P) binding" evidence="4">
    <location>
        <begin position="36"/>
        <end position="202"/>
    </location>
</feature>
<comment type="caution">
    <text evidence="5">The sequence shown here is derived from an EMBL/GenBank/DDBJ whole genome shotgun (WGS) entry which is preliminary data.</text>
</comment>
<accession>A0AAD9W5U4</accession>
<dbReference type="Proteomes" id="UP001265746">
    <property type="component" value="Unassembled WGS sequence"/>
</dbReference>